<dbReference type="SUPFAM" id="SSF52540">
    <property type="entry name" value="P-loop containing nucleoside triphosphate hydrolases"/>
    <property type="match status" value="1"/>
</dbReference>
<dbReference type="NCBIfam" id="TIGR00651">
    <property type="entry name" value="pta"/>
    <property type="match status" value="1"/>
</dbReference>
<sequence length="705" mass="77002">MSKNLYVSSTEERSGKSAVILGVMQMLLRELHKVAIFRPIIDDPGEGRQDHDILLMTEHFKLPIPYRDTYAYTLKEARELINSGQYASVLENILNKYKALEEEYDFVLCEGTDFKGKDPAFEFDLNADIAANIGAPMLVVTSGRDKTPDEVVNITQSTLDTLGEKGVDFVACVVNRAPEGMTDDLCSHIDCKAGHADPMPVYVIPEDETLGKPTVGDVKRWLDADVLYGHSGLQTLVDNYVIAAMQIGNFLQYIKPGSLIITPGDRSDIILSSLASRLSSSYPDIAGIVLTGGLDVSMNVHKLIEGWTGVPVPVLSVKGHTYHNVQELNRLYGRIEVNDHQRIATALGGFSRHVNVPELRDRVVEQRSTRVTPKMFEYSLFDKASRDKQRIVLPEGTGERILRAADILLRRGVADIILLGDEDVIRKNASMYGVDISGAQIINPSNSELLDAFAEEYLELRKHKGVIAEMAWDRMADPTYFGTMMVYKGFADGMVSGSVTTTAQTIRPAFEFVKTKPGSSIVSSVFLMCLRDRVLVYGDCAVNPNPNAQELAEIAISAAETAKIFGVEPRVAMLSYSTGSSGKGEDVEKVTEAARIAKGLIKERGLDFPLEGPLQYDAAVDPDVAAVKLPDSEVAGRATVFVFPDLNTGNNTYKAVQRAANAVAIGPVLQGLNKPVNDLSRGCTVPDIVNTVAITAIQAQAEKEK</sequence>
<comment type="function">
    <text evidence="12">Involved in acetate metabolism.</text>
</comment>
<dbReference type="GO" id="GO:0006085">
    <property type="term" value="P:acetyl-CoA biosynthetic process"/>
    <property type="evidence" value="ECO:0007669"/>
    <property type="project" value="UniProtKB-UniPathway"/>
</dbReference>
<evidence type="ECO:0000256" key="11">
    <source>
        <dbReference type="ARBA" id="ARBA00031108"/>
    </source>
</evidence>
<dbReference type="CDD" id="cd03109">
    <property type="entry name" value="DTBS"/>
    <property type="match status" value="1"/>
</dbReference>
<dbReference type="SUPFAM" id="SSF75138">
    <property type="entry name" value="HprK N-terminal domain-like"/>
    <property type="match status" value="1"/>
</dbReference>
<gene>
    <name evidence="15" type="ORF">GM415_17020</name>
</gene>
<dbReference type="Pfam" id="PF13500">
    <property type="entry name" value="AAA_26"/>
    <property type="match status" value="1"/>
</dbReference>
<dbReference type="InterPro" id="IPR042113">
    <property type="entry name" value="P_AcTrfase_dom1"/>
</dbReference>
<dbReference type="EMBL" id="CP046400">
    <property type="protein sequence ID" value="QGY41753.1"/>
    <property type="molecule type" value="Genomic_DNA"/>
</dbReference>
<evidence type="ECO:0000259" key="14">
    <source>
        <dbReference type="Pfam" id="PF07085"/>
    </source>
</evidence>
<comment type="similarity">
    <text evidence="4 12">In the N-terminal section; belongs to the CobB/CobQ family.</text>
</comment>
<evidence type="ECO:0000256" key="2">
    <source>
        <dbReference type="ARBA" id="ARBA00004989"/>
    </source>
</evidence>
<dbReference type="Gene3D" id="3.40.1390.20">
    <property type="entry name" value="HprK N-terminal domain-like"/>
    <property type="match status" value="1"/>
</dbReference>
<evidence type="ECO:0000256" key="10">
    <source>
        <dbReference type="ARBA" id="ARBA00023315"/>
    </source>
</evidence>
<dbReference type="Pfam" id="PF01515">
    <property type="entry name" value="PTA_PTB"/>
    <property type="match status" value="1"/>
</dbReference>
<dbReference type="EC" id="2.3.1.8" evidence="6 12"/>
<feature type="domain" description="DRTGG" evidence="14">
    <location>
        <begin position="217"/>
        <end position="330"/>
    </location>
</feature>
<keyword evidence="9 12" id="KW-0808">Transferase</keyword>
<comment type="similarity">
    <text evidence="3 12">In the C-terminal section; belongs to the phosphate acetyltransferase and butyryltransferase family.</text>
</comment>
<dbReference type="InterPro" id="IPR027417">
    <property type="entry name" value="P-loop_NTPase"/>
</dbReference>
<evidence type="ECO:0000256" key="9">
    <source>
        <dbReference type="ARBA" id="ARBA00022679"/>
    </source>
</evidence>
<dbReference type="AlphaFoldDB" id="A0A6I6JNU4"/>
<dbReference type="SUPFAM" id="SSF53659">
    <property type="entry name" value="Isocitrate/Isopropylmalate dehydrogenase-like"/>
    <property type="match status" value="1"/>
</dbReference>
<comment type="subunit">
    <text evidence="5">Homohexamer.</text>
</comment>
<dbReference type="UniPathway" id="UPA00340">
    <property type="reaction ID" value="UER00459"/>
</dbReference>
<comment type="catalytic activity">
    <reaction evidence="12">
        <text>acetyl-CoA + phosphate = acetyl phosphate + CoA</text>
        <dbReference type="Rhea" id="RHEA:19521"/>
        <dbReference type="ChEBI" id="CHEBI:22191"/>
        <dbReference type="ChEBI" id="CHEBI:43474"/>
        <dbReference type="ChEBI" id="CHEBI:57287"/>
        <dbReference type="ChEBI" id="CHEBI:57288"/>
        <dbReference type="EC" id="2.3.1.8"/>
    </reaction>
</comment>
<dbReference type="InterPro" id="IPR050500">
    <property type="entry name" value="Phos_Acetyltrans/Butyryltrans"/>
</dbReference>
<proteinExistence type="inferred from homology"/>
<name>A0A6I6JNU4_9BACT</name>
<dbReference type="PANTHER" id="PTHR43356:SF3">
    <property type="entry name" value="PHOSPHATE ACETYLTRANSFERASE"/>
    <property type="match status" value="1"/>
</dbReference>
<dbReference type="Pfam" id="PF07085">
    <property type="entry name" value="DRTGG"/>
    <property type="match status" value="1"/>
</dbReference>
<dbReference type="InterPro" id="IPR002505">
    <property type="entry name" value="PTA_PTB"/>
</dbReference>
<evidence type="ECO:0000256" key="5">
    <source>
        <dbReference type="ARBA" id="ARBA00011643"/>
    </source>
</evidence>
<evidence type="ECO:0000256" key="6">
    <source>
        <dbReference type="ARBA" id="ARBA00012707"/>
    </source>
</evidence>
<evidence type="ECO:0000256" key="1">
    <source>
        <dbReference type="ARBA" id="ARBA00004496"/>
    </source>
</evidence>
<evidence type="ECO:0000256" key="4">
    <source>
        <dbReference type="ARBA" id="ARBA00009786"/>
    </source>
</evidence>
<feature type="domain" description="Phosphate acetyl/butaryl transferase" evidence="13">
    <location>
        <begin position="375"/>
        <end position="696"/>
    </location>
</feature>
<evidence type="ECO:0000256" key="8">
    <source>
        <dbReference type="ARBA" id="ARBA00022490"/>
    </source>
</evidence>
<comment type="pathway">
    <text evidence="2 12">Metabolic intermediate biosynthesis; acetyl-CoA biosynthesis; acetyl-CoA from acetate: step 2/2.</text>
</comment>
<dbReference type="InterPro" id="IPR010766">
    <property type="entry name" value="DRTGG"/>
</dbReference>
<dbReference type="GO" id="GO:0005737">
    <property type="term" value="C:cytoplasm"/>
    <property type="evidence" value="ECO:0007669"/>
    <property type="project" value="UniProtKB-SubCell"/>
</dbReference>
<dbReference type="PIRSF" id="PIRSF006107">
    <property type="entry name" value="PhpActrans_proteobac"/>
    <property type="match status" value="1"/>
</dbReference>
<dbReference type="Gene3D" id="3.40.50.300">
    <property type="entry name" value="P-loop containing nucleotide triphosphate hydrolases"/>
    <property type="match status" value="1"/>
</dbReference>
<dbReference type="RefSeq" id="WP_158950306.1">
    <property type="nucleotide sequence ID" value="NZ_CP046400.1"/>
</dbReference>
<dbReference type="Proteomes" id="UP000428328">
    <property type="component" value="Chromosome"/>
</dbReference>
<evidence type="ECO:0000313" key="15">
    <source>
        <dbReference type="EMBL" id="QGY41753.1"/>
    </source>
</evidence>
<dbReference type="InterPro" id="IPR028979">
    <property type="entry name" value="Ser_kin/Pase_Hpr-like_N_sf"/>
</dbReference>
<evidence type="ECO:0000256" key="7">
    <source>
        <dbReference type="ARBA" id="ARBA00021528"/>
    </source>
</evidence>
<dbReference type="KEGG" id="psel:GM415_17020"/>
<comment type="domain">
    <text evidence="12">The N-terminal region seems to be important for proper quaternary structure. The C-terminal region contains the substrate-binding site.</text>
</comment>
<keyword evidence="8 12" id="KW-0963">Cytoplasm</keyword>
<dbReference type="PANTHER" id="PTHR43356">
    <property type="entry name" value="PHOSPHATE ACETYLTRANSFERASE"/>
    <property type="match status" value="1"/>
</dbReference>
<organism evidence="15 16">
    <name type="scientific">Pseudodesulfovibrio cashew</name>
    <dbReference type="NCBI Taxonomy" id="2678688"/>
    <lineage>
        <taxon>Bacteria</taxon>
        <taxon>Pseudomonadati</taxon>
        <taxon>Thermodesulfobacteriota</taxon>
        <taxon>Desulfovibrionia</taxon>
        <taxon>Desulfovibrionales</taxon>
        <taxon>Desulfovibrionaceae</taxon>
    </lineage>
</organism>
<dbReference type="NCBIfam" id="NF004167">
    <property type="entry name" value="PRK05632.1"/>
    <property type="match status" value="1"/>
</dbReference>
<protein>
    <recommendedName>
        <fullName evidence="7 12">Phosphate acetyltransferase</fullName>
        <ecNumber evidence="6 12">2.3.1.8</ecNumber>
    </recommendedName>
    <alternativeName>
        <fullName evidence="11 12">Phosphotransacetylase</fullName>
    </alternativeName>
</protein>
<evidence type="ECO:0000256" key="12">
    <source>
        <dbReference type="PIRNR" id="PIRNR006107"/>
    </source>
</evidence>
<dbReference type="InterPro" id="IPR004614">
    <property type="entry name" value="P_AcTrfase"/>
</dbReference>
<keyword evidence="10 12" id="KW-0012">Acyltransferase</keyword>
<evidence type="ECO:0000259" key="13">
    <source>
        <dbReference type="Pfam" id="PF01515"/>
    </source>
</evidence>
<evidence type="ECO:0000256" key="3">
    <source>
        <dbReference type="ARBA" id="ARBA00008756"/>
    </source>
</evidence>
<keyword evidence="16" id="KW-1185">Reference proteome</keyword>
<dbReference type="InterPro" id="IPR016475">
    <property type="entry name" value="P-Actrans_bac"/>
</dbReference>
<dbReference type="Gene3D" id="3.40.50.10750">
    <property type="entry name" value="Isocitrate/Isopropylmalate dehydrogenase-like"/>
    <property type="match status" value="1"/>
</dbReference>
<evidence type="ECO:0000313" key="16">
    <source>
        <dbReference type="Proteomes" id="UP000428328"/>
    </source>
</evidence>
<dbReference type="NCBIfam" id="NF007233">
    <property type="entry name" value="PRK09653.1"/>
    <property type="match status" value="1"/>
</dbReference>
<dbReference type="Gene3D" id="3.40.50.10950">
    <property type="match status" value="1"/>
</dbReference>
<accession>A0A6I6JNU4</accession>
<reference evidence="15 16" key="1">
    <citation type="submission" date="2019-11" db="EMBL/GenBank/DDBJ databases">
        <authorList>
            <person name="Zheng R.K."/>
            <person name="Sun C.M."/>
        </authorList>
    </citation>
    <scope>NUCLEOTIDE SEQUENCE [LARGE SCALE GENOMIC DNA]</scope>
    <source>
        <strain evidence="15 16">SRB007</strain>
    </source>
</reference>
<dbReference type="InterPro" id="IPR042112">
    <property type="entry name" value="P_AcTrfase_dom2"/>
</dbReference>
<dbReference type="FunFam" id="3.40.50.10750:FF:000001">
    <property type="entry name" value="Phosphate acetyltransferase"/>
    <property type="match status" value="1"/>
</dbReference>
<dbReference type="GO" id="GO:0008959">
    <property type="term" value="F:phosphate acetyltransferase activity"/>
    <property type="evidence" value="ECO:0007669"/>
    <property type="project" value="UniProtKB-EC"/>
</dbReference>
<comment type="subcellular location">
    <subcellularLocation>
        <location evidence="1 12">Cytoplasm</location>
    </subcellularLocation>
</comment>